<reference evidence="1 2" key="1">
    <citation type="journal article" date="2012" name="BMC Genomics">
        <title>The Caulobacter crescentus phage phiCbK: genomics of a canonical phage.</title>
        <authorList>
            <person name="Gill J.J."/>
            <person name="Berry J.D."/>
            <person name="Russell W.K."/>
            <person name="Lessor L."/>
            <person name="Escobar Garcia D.A."/>
            <person name="Hernandez D."/>
            <person name="Kane A."/>
            <person name="Keene J."/>
            <person name="Maddox M."/>
            <person name="Martin R."/>
            <person name="Mohan S."/>
            <person name="Thorn A.M."/>
            <person name="Russell D.H."/>
            <person name="Young R."/>
        </authorList>
    </citation>
    <scope>NUCLEOTIDE SEQUENCE [LARGE SCALE GENOMIC DNA]</scope>
</reference>
<evidence type="ECO:0000313" key="2">
    <source>
        <dbReference type="Proteomes" id="UP000000463"/>
    </source>
</evidence>
<dbReference type="KEGG" id="vg:13995374"/>
<organism evidence="1 2">
    <name type="scientific">Caulobacter phage CcrColossus</name>
    <dbReference type="NCBI Taxonomy" id="1211640"/>
    <lineage>
        <taxon>Viruses</taxon>
        <taxon>Duplodnaviria</taxon>
        <taxon>Heunggongvirae</taxon>
        <taxon>Uroviricota</taxon>
        <taxon>Caudoviricetes</taxon>
        <taxon>Jeanschmidtviridae</taxon>
        <taxon>Colossusvirus</taxon>
        <taxon>Colossusvirus colossus</taxon>
    </lineage>
</organism>
<protein>
    <submittedName>
        <fullName evidence="1">Uncharacterized protein</fullName>
    </submittedName>
</protein>
<keyword evidence="2" id="KW-1185">Reference proteome</keyword>
<gene>
    <name evidence="1" type="ORF">CcrColossus_gp446</name>
</gene>
<proteinExistence type="predicted"/>
<sequence>MSPEDVEEGERLKAEIDRLTNRQELVMDTMKEHQSSVFNLVAQNANDELIEENRNLATFYYESFLDLTIQIGRLTTRLEALAK</sequence>
<dbReference type="GeneID" id="13995374"/>
<evidence type="ECO:0000313" key="1">
    <source>
        <dbReference type="EMBL" id="AFU88316.1"/>
    </source>
</evidence>
<dbReference type="EMBL" id="JX100810">
    <property type="protein sequence ID" value="AFU88316.1"/>
    <property type="molecule type" value="Genomic_DNA"/>
</dbReference>
<accession>K4JT55</accession>
<dbReference type="Proteomes" id="UP000000463">
    <property type="component" value="Segment"/>
</dbReference>
<name>K4JT55_9CAUD</name>
<dbReference type="RefSeq" id="YP_006988680.1">
    <property type="nucleotide sequence ID" value="NC_019406.1"/>
</dbReference>